<comment type="caution">
    <text evidence="2">The sequence shown here is derived from an EMBL/GenBank/DDBJ whole genome shotgun (WGS) entry which is preliminary data.</text>
</comment>
<protein>
    <submittedName>
        <fullName evidence="2">YcaO-related McrA-glycine thioamidation protein</fullName>
    </submittedName>
</protein>
<dbReference type="NCBIfam" id="TIGR03266">
    <property type="entry name" value="methan_mark_1"/>
    <property type="match status" value="1"/>
</dbReference>
<dbReference type="PROSITE" id="PS51664">
    <property type="entry name" value="YCAO"/>
    <property type="match status" value="1"/>
</dbReference>
<dbReference type="AlphaFoldDB" id="A0A328PHL1"/>
<organism evidence="2 3">
    <name type="scientific">Methanothermobacter tenebrarum</name>
    <dbReference type="NCBI Taxonomy" id="680118"/>
    <lineage>
        <taxon>Archaea</taxon>
        <taxon>Methanobacteriati</taxon>
        <taxon>Methanobacteriota</taxon>
        <taxon>Methanomada group</taxon>
        <taxon>Methanobacteria</taxon>
        <taxon>Methanobacteriales</taxon>
        <taxon>Methanobacteriaceae</taxon>
        <taxon>Methanothermobacter</taxon>
    </lineage>
</organism>
<evidence type="ECO:0000259" key="1">
    <source>
        <dbReference type="PROSITE" id="PS51664"/>
    </source>
</evidence>
<dbReference type="InterPro" id="IPR017667">
    <property type="entry name" value="Methan_mark_1"/>
</dbReference>
<gene>
    <name evidence="2" type="ORF">DPC56_03100</name>
</gene>
<dbReference type="Gene3D" id="3.30.1330.230">
    <property type="match status" value="2"/>
</dbReference>
<dbReference type="PANTHER" id="PTHR37809:SF1">
    <property type="entry name" value="RIBOSOMAL PROTEIN S12 METHYLTHIOTRANSFERASE ACCESSORY FACTOR YCAO"/>
    <property type="match status" value="1"/>
</dbReference>
<reference evidence="2 3" key="1">
    <citation type="submission" date="2018-06" db="EMBL/GenBank/DDBJ databases">
        <title>Draft genome sequence of hyperthermophilic methanogen Methanothermobacter tenebrarum sp. MCM-B 1447.</title>
        <authorList>
            <person name="Pore S.D."/>
            <person name="Dagar S."/>
            <person name="Dhakephalkar P.K."/>
        </authorList>
    </citation>
    <scope>NUCLEOTIDE SEQUENCE [LARGE SCALE GENOMIC DNA]</scope>
    <source>
        <strain evidence="2 3">MCM B 1447</strain>
    </source>
</reference>
<dbReference type="OrthoDB" id="7433at2157"/>
<keyword evidence="3" id="KW-1185">Reference proteome</keyword>
<name>A0A328PHL1_9EURY</name>
<evidence type="ECO:0000313" key="2">
    <source>
        <dbReference type="EMBL" id="RAO79315.1"/>
    </source>
</evidence>
<proteinExistence type="predicted"/>
<dbReference type="NCBIfam" id="TIGR00702">
    <property type="entry name" value="YcaO-type kinase domain"/>
    <property type="match status" value="1"/>
</dbReference>
<dbReference type="EMBL" id="QLOE01000003">
    <property type="protein sequence ID" value="RAO79315.1"/>
    <property type="molecule type" value="Genomic_DNA"/>
</dbReference>
<dbReference type="InterPro" id="IPR003776">
    <property type="entry name" value="YcaO-like_dom"/>
</dbReference>
<dbReference type="PANTHER" id="PTHR37809">
    <property type="entry name" value="RIBOSOMAL PROTEIN S12 METHYLTHIOTRANSFERASE ACCESSORY FACTOR YCAO"/>
    <property type="match status" value="1"/>
</dbReference>
<feature type="domain" description="YcaO" evidence="1">
    <location>
        <begin position="69"/>
        <end position="408"/>
    </location>
</feature>
<accession>A0A328PHL1</accession>
<sequence>MFSNVPVKYIGCTHRAKKPSETIKWIKKKLQNIGVTRITEITHLDRIGIPVYSAIRPTAEEGAVSIYAGKGATRSQAKASAMMEAFERYSAEKKSEDAEKSIKAPLDDITEYVDPISLILPQDSKVDGKIEWVKATNLKNEKEIHIPANAVYHPYNPPEDCVSLFRSNTNGLASGNAIEEAVFHGLMELIERDAWSIFEAKRGPKKEIDCQGTENKIIEDLLQRFEDAKIDITLIDLTNDIRIPTIAAVADDTLLKDPALLSIGVGTHLDPEVAVIRALTEVAQSRATQIHGTREDTVRAIFMRKAGYERMKRINKHWFGEAETVIGLDKLKNRSKRTFREDIKVTLRELKKCGFSDVFFVDLTREVKVPVVRVIVPGLEVFAVDNTRIGDRIKYEAGNRIHGSIPTS</sequence>
<dbReference type="Proteomes" id="UP000249782">
    <property type="component" value="Unassembled WGS sequence"/>
</dbReference>
<dbReference type="Pfam" id="PF02624">
    <property type="entry name" value="YcaO"/>
    <property type="match status" value="1"/>
</dbReference>
<dbReference type="RefSeq" id="WP_112093604.1">
    <property type="nucleotide sequence ID" value="NZ_QLOE01000003.1"/>
</dbReference>
<evidence type="ECO:0000313" key="3">
    <source>
        <dbReference type="Proteomes" id="UP000249782"/>
    </source>
</evidence>